<dbReference type="Gene3D" id="3.40.30.10">
    <property type="entry name" value="Glutaredoxin"/>
    <property type="match status" value="1"/>
</dbReference>
<dbReference type="RefSeq" id="WP_277568176.1">
    <property type="nucleotide sequence ID" value="NZ_JAPDHZ010000006.1"/>
</dbReference>
<dbReference type="InterPro" id="IPR036249">
    <property type="entry name" value="Thioredoxin-like_sf"/>
</dbReference>
<dbReference type="CDD" id="cd03024">
    <property type="entry name" value="DsbA_FrnE"/>
    <property type="match status" value="1"/>
</dbReference>
<evidence type="ECO:0000259" key="1">
    <source>
        <dbReference type="Pfam" id="PF01323"/>
    </source>
</evidence>
<dbReference type="GO" id="GO:0016491">
    <property type="term" value="F:oxidoreductase activity"/>
    <property type="evidence" value="ECO:0007669"/>
    <property type="project" value="InterPro"/>
</dbReference>
<dbReference type="SUPFAM" id="SSF52833">
    <property type="entry name" value="Thioredoxin-like"/>
    <property type="match status" value="1"/>
</dbReference>
<evidence type="ECO:0000313" key="2">
    <source>
        <dbReference type="EMBL" id="MDG0794433.1"/>
    </source>
</evidence>
<reference evidence="2 3" key="1">
    <citation type="submission" date="2022-10" db="EMBL/GenBank/DDBJ databases">
        <title>Comparative genomic analysis of Cohnella hashimotonis sp. nov., isolated from the International Space Station.</title>
        <authorList>
            <person name="Simpson A."/>
            <person name="Venkateswaran K."/>
        </authorList>
    </citation>
    <scope>NUCLEOTIDE SEQUENCE [LARGE SCALE GENOMIC DNA]</scope>
    <source>
        <strain evidence="2 3">DSM 18997</strain>
    </source>
</reference>
<protein>
    <submittedName>
        <fullName evidence="2">DsbA family oxidoreductase</fullName>
    </submittedName>
</protein>
<organism evidence="2 3">
    <name type="scientific">Cohnella ginsengisoli</name>
    <dbReference type="NCBI Taxonomy" id="425004"/>
    <lineage>
        <taxon>Bacteria</taxon>
        <taxon>Bacillati</taxon>
        <taxon>Bacillota</taxon>
        <taxon>Bacilli</taxon>
        <taxon>Bacillales</taxon>
        <taxon>Paenibacillaceae</taxon>
        <taxon>Cohnella</taxon>
    </lineage>
</organism>
<keyword evidence="3" id="KW-1185">Reference proteome</keyword>
<dbReference type="PANTHER" id="PTHR13887:SF41">
    <property type="entry name" value="THIOREDOXIN SUPERFAMILY PROTEIN"/>
    <property type="match status" value="1"/>
</dbReference>
<proteinExistence type="predicted"/>
<gene>
    <name evidence="2" type="ORF">OMP38_29060</name>
</gene>
<name>A0A9X4QQ02_9BACL</name>
<dbReference type="Proteomes" id="UP001153387">
    <property type="component" value="Unassembled WGS sequence"/>
</dbReference>
<dbReference type="EMBL" id="JAPDHZ010000006">
    <property type="protein sequence ID" value="MDG0794433.1"/>
    <property type="molecule type" value="Genomic_DNA"/>
</dbReference>
<feature type="domain" description="DSBA-like thioredoxin" evidence="1">
    <location>
        <begin position="49"/>
        <end position="233"/>
    </location>
</feature>
<evidence type="ECO:0000313" key="3">
    <source>
        <dbReference type="Proteomes" id="UP001153387"/>
    </source>
</evidence>
<dbReference type="AlphaFoldDB" id="A0A9X4QQ02"/>
<dbReference type="Pfam" id="PF01323">
    <property type="entry name" value="DSBA"/>
    <property type="match status" value="1"/>
</dbReference>
<comment type="caution">
    <text evidence="2">The sequence shown here is derived from an EMBL/GenBank/DDBJ whole genome shotgun (WGS) entry which is preliminary data.</text>
</comment>
<accession>A0A9X4QQ02</accession>
<sequence>MIATVRSGILKVSAKPSARPNFKETRSSRSCISTFTPTWSALGAESAKKNVIDAIEQWVAESGEDVTVSYHAFLLDHSLPPEGLPFRASMAHKMGGEHRIEEMLQRVTDAGAAVGVPFRFDRVTRMPNTVLAHRLTAILPAERQEAWIDAVMMAYFEYGRDIAKRDVLLEIAADLGLETFPLETALDEGRGAEEVQEDLERASAMGISGVPFFVLNGKYGLSGAYPAAEFVKAFGKLAEQSGS</sequence>
<dbReference type="PANTHER" id="PTHR13887">
    <property type="entry name" value="GLUTATHIONE S-TRANSFERASE KAPPA"/>
    <property type="match status" value="1"/>
</dbReference>
<dbReference type="InterPro" id="IPR001853">
    <property type="entry name" value="DSBA-like_thioredoxin_dom"/>
</dbReference>